<evidence type="ECO:0000259" key="20">
    <source>
        <dbReference type="Pfam" id="PF00905"/>
    </source>
</evidence>
<protein>
    <submittedName>
        <fullName evidence="22">Penicillin-binding protein 2A</fullName>
    </submittedName>
</protein>
<keyword evidence="13 19" id="KW-0472">Membrane</keyword>
<dbReference type="GO" id="GO:0006508">
    <property type="term" value="P:proteolysis"/>
    <property type="evidence" value="ECO:0007669"/>
    <property type="project" value="UniProtKB-KW"/>
</dbReference>
<evidence type="ECO:0000256" key="17">
    <source>
        <dbReference type="ARBA" id="ARBA00049902"/>
    </source>
</evidence>
<proteinExistence type="inferred from homology"/>
<sequence length="688" mass="77476">MDNKRDVHPNSGWTDRWKGWIRKPWFRRTLWGAGAALLLFVLVLNVAIWSMDVSALDKATPQPTLIYDRYGKVASKISASQSEGVKINQVPKHVIQAVVAIEDQRFYHHSGVDYVGTLRAAVTNLQAGSVVQGGSTLTQQLAKNVFLTHDRTYKRKIKEFLYAKKIERTYSKDQIMEHYLNTIYFGEGAWGVQKAAQTYFGKDAKDLNLGEAATLAGMIKAPSSLSPFKHFNKAMERRNVVLDKMEEQGFISSQELARAKSADVVLQGKKLDEYKGRYPSYVDAIIQEAIDRYNLTENEVLSGGLRIYTELDPRMQESAERVYRNPAYFPQSPDDQLVQSGTVLLDPTTGGIRALVGGRGEHVFRGFNHATQLKRQPGSTMKPLSVYTPALEKGYTIASRLKDEPMSFRDYRPTNYDGRYRGEVTMYEAVIHSANIPAVWLLDRIGVEQGANAVERFGIPLKQEDKSLGLALGGMNQGTSPLHMAQAYSVFPNNGVMADAHTIKRIENVDGENMGKWYKKSIRVTSRKVAQHITYMLRGVVQEGTGRQAQLPGRPTAGKTGTTQVPGQASGAKDNWFVGYTPQLVGAVWLGYDKTDARHYLTTSSGSTAGPIFREIMSEALKGQPVKAFDLSMVKYKKPPKVEEEKKKEKEPDKLRKELKKEWNKRKKQLEDALKKKAKEWREKLEQW</sequence>
<feature type="transmembrane region" description="Helical" evidence="19">
    <location>
        <begin position="30"/>
        <end position="51"/>
    </location>
</feature>
<keyword evidence="14" id="KW-0511">Multifunctional enzyme</keyword>
<evidence type="ECO:0000256" key="15">
    <source>
        <dbReference type="ARBA" id="ARBA00023316"/>
    </source>
</evidence>
<evidence type="ECO:0000256" key="2">
    <source>
        <dbReference type="ARBA" id="ARBA00007739"/>
    </source>
</evidence>
<dbReference type="GO" id="GO:0009252">
    <property type="term" value="P:peptidoglycan biosynthetic process"/>
    <property type="evidence" value="ECO:0007669"/>
    <property type="project" value="UniProtKB-KW"/>
</dbReference>
<dbReference type="InterPro" id="IPR012338">
    <property type="entry name" value="Beta-lactam/transpept-like"/>
</dbReference>
<dbReference type="GO" id="GO:0008955">
    <property type="term" value="F:peptidoglycan glycosyltransferase activity"/>
    <property type="evidence" value="ECO:0007669"/>
    <property type="project" value="UniProtKB-EC"/>
</dbReference>
<evidence type="ECO:0000256" key="8">
    <source>
        <dbReference type="ARBA" id="ARBA00022692"/>
    </source>
</evidence>
<comment type="similarity">
    <text evidence="2">In the N-terminal section; belongs to the glycosyltransferase 51 family.</text>
</comment>
<dbReference type="GO" id="GO:0030288">
    <property type="term" value="C:outer membrane-bounded periplasmic space"/>
    <property type="evidence" value="ECO:0007669"/>
    <property type="project" value="TreeGrafter"/>
</dbReference>
<feature type="domain" description="Penicillin-binding protein transpeptidase" evidence="20">
    <location>
        <begin position="342"/>
        <end position="617"/>
    </location>
</feature>
<dbReference type="Proteomes" id="UP000625210">
    <property type="component" value="Unassembled WGS sequence"/>
</dbReference>
<dbReference type="SUPFAM" id="SSF56601">
    <property type="entry name" value="beta-lactamase/transpeptidase-like"/>
    <property type="match status" value="1"/>
</dbReference>
<evidence type="ECO:0000256" key="19">
    <source>
        <dbReference type="SAM" id="Phobius"/>
    </source>
</evidence>
<dbReference type="PANTHER" id="PTHR32282:SF32">
    <property type="entry name" value="PENICILLIN-BINDING PROTEIN 2A"/>
    <property type="match status" value="1"/>
</dbReference>
<evidence type="ECO:0000256" key="16">
    <source>
        <dbReference type="ARBA" id="ARBA00034000"/>
    </source>
</evidence>
<dbReference type="GO" id="GO:0009002">
    <property type="term" value="F:serine-type D-Ala-D-Ala carboxypeptidase activity"/>
    <property type="evidence" value="ECO:0007669"/>
    <property type="project" value="UniProtKB-EC"/>
</dbReference>
<dbReference type="InterPro" id="IPR023346">
    <property type="entry name" value="Lysozyme-like_dom_sf"/>
</dbReference>
<comment type="catalytic activity">
    <reaction evidence="17">
        <text>[GlcNAc-(1-&gt;4)-Mur2Ac(oyl-L-Ala-gamma-D-Glu-L-Lys-D-Ala-D-Ala)](n)-di-trans,octa-cis-undecaprenyl diphosphate + beta-D-GlcNAc-(1-&gt;4)-Mur2Ac(oyl-L-Ala-gamma-D-Glu-L-Lys-D-Ala-D-Ala)-di-trans,octa-cis-undecaprenyl diphosphate = [GlcNAc-(1-&gt;4)-Mur2Ac(oyl-L-Ala-gamma-D-Glu-L-Lys-D-Ala-D-Ala)](n+1)-di-trans,octa-cis-undecaprenyl diphosphate + di-trans,octa-cis-undecaprenyl diphosphate + H(+)</text>
        <dbReference type="Rhea" id="RHEA:23708"/>
        <dbReference type="Rhea" id="RHEA-COMP:9602"/>
        <dbReference type="Rhea" id="RHEA-COMP:9603"/>
        <dbReference type="ChEBI" id="CHEBI:15378"/>
        <dbReference type="ChEBI" id="CHEBI:58405"/>
        <dbReference type="ChEBI" id="CHEBI:60033"/>
        <dbReference type="ChEBI" id="CHEBI:78435"/>
        <dbReference type="EC" id="2.4.99.28"/>
    </reaction>
</comment>
<evidence type="ECO:0000259" key="21">
    <source>
        <dbReference type="Pfam" id="PF00912"/>
    </source>
</evidence>
<keyword evidence="11" id="KW-0573">Peptidoglycan synthesis</keyword>
<evidence type="ECO:0000256" key="4">
    <source>
        <dbReference type="ARBA" id="ARBA00022645"/>
    </source>
</evidence>
<keyword evidence="12 19" id="KW-1133">Transmembrane helix</keyword>
<evidence type="ECO:0000256" key="7">
    <source>
        <dbReference type="ARBA" id="ARBA00022679"/>
    </source>
</evidence>
<reference evidence="22" key="1">
    <citation type="journal article" date="2014" name="Int. J. Syst. Evol. Microbiol.">
        <title>Complete genome sequence of Corynebacterium casei LMG S-19264T (=DSM 44701T), isolated from a smear-ripened cheese.</title>
        <authorList>
            <consortium name="US DOE Joint Genome Institute (JGI-PGF)"/>
            <person name="Walter F."/>
            <person name="Albersmeier A."/>
            <person name="Kalinowski J."/>
            <person name="Ruckert C."/>
        </authorList>
    </citation>
    <scope>NUCLEOTIDE SEQUENCE</scope>
    <source>
        <strain evidence="22">CGMCC 1.15179</strain>
    </source>
</reference>
<name>A0A8J2VBT6_9BACL</name>
<feature type="region of interest" description="Disordered" evidence="18">
    <location>
        <begin position="546"/>
        <end position="568"/>
    </location>
</feature>
<keyword evidence="10" id="KW-0133">Cell shape</keyword>
<dbReference type="InterPro" id="IPR036950">
    <property type="entry name" value="PBP_transglycosylase"/>
</dbReference>
<keyword evidence="4" id="KW-0121">Carboxypeptidase</keyword>
<dbReference type="RefSeq" id="WP_188647103.1">
    <property type="nucleotide sequence ID" value="NZ_BMHQ01000004.1"/>
</dbReference>
<dbReference type="AlphaFoldDB" id="A0A8J2VBT6"/>
<feature type="compositionally biased region" description="Basic and acidic residues" evidence="18">
    <location>
        <begin position="640"/>
        <end position="661"/>
    </location>
</feature>
<evidence type="ECO:0000256" key="13">
    <source>
        <dbReference type="ARBA" id="ARBA00023136"/>
    </source>
</evidence>
<evidence type="ECO:0000256" key="6">
    <source>
        <dbReference type="ARBA" id="ARBA00022676"/>
    </source>
</evidence>
<dbReference type="Pfam" id="PF00912">
    <property type="entry name" value="Transgly"/>
    <property type="match status" value="1"/>
</dbReference>
<comment type="similarity">
    <text evidence="1">In the C-terminal section; belongs to the transpeptidase family.</text>
</comment>
<keyword evidence="9" id="KW-0378">Hydrolase</keyword>
<keyword evidence="23" id="KW-1185">Reference proteome</keyword>
<dbReference type="NCBIfam" id="TIGR02074">
    <property type="entry name" value="PBP_1a_fam"/>
    <property type="match status" value="1"/>
</dbReference>
<reference evidence="22" key="2">
    <citation type="submission" date="2020-09" db="EMBL/GenBank/DDBJ databases">
        <authorList>
            <person name="Sun Q."/>
            <person name="Zhou Y."/>
        </authorList>
    </citation>
    <scope>NUCLEOTIDE SEQUENCE</scope>
    <source>
        <strain evidence="22">CGMCC 1.15179</strain>
    </source>
</reference>
<keyword evidence="7" id="KW-0808">Transferase</keyword>
<evidence type="ECO:0000256" key="14">
    <source>
        <dbReference type="ARBA" id="ARBA00023268"/>
    </source>
</evidence>
<comment type="catalytic activity">
    <reaction evidence="16">
        <text>Preferential cleavage: (Ac)2-L-Lys-D-Ala-|-D-Ala. Also transpeptidation of peptidyl-alanyl moieties that are N-acyl substituents of D-alanine.</text>
        <dbReference type="EC" id="3.4.16.4"/>
    </reaction>
</comment>
<dbReference type="GO" id="GO:0008360">
    <property type="term" value="P:regulation of cell shape"/>
    <property type="evidence" value="ECO:0007669"/>
    <property type="project" value="UniProtKB-KW"/>
</dbReference>
<keyword evidence="15" id="KW-0961">Cell wall biogenesis/degradation</keyword>
<organism evidence="22 23">
    <name type="scientific">Marinithermofilum abyssi</name>
    <dbReference type="NCBI Taxonomy" id="1571185"/>
    <lineage>
        <taxon>Bacteria</taxon>
        <taxon>Bacillati</taxon>
        <taxon>Bacillota</taxon>
        <taxon>Bacilli</taxon>
        <taxon>Bacillales</taxon>
        <taxon>Thermoactinomycetaceae</taxon>
        <taxon>Marinithermofilum</taxon>
    </lineage>
</organism>
<feature type="region of interest" description="Disordered" evidence="18">
    <location>
        <begin position="639"/>
        <end position="661"/>
    </location>
</feature>
<keyword evidence="3" id="KW-1003">Cell membrane</keyword>
<dbReference type="GO" id="GO:0071555">
    <property type="term" value="P:cell wall organization"/>
    <property type="evidence" value="ECO:0007669"/>
    <property type="project" value="UniProtKB-KW"/>
</dbReference>
<keyword evidence="5" id="KW-0645">Protease</keyword>
<evidence type="ECO:0000256" key="5">
    <source>
        <dbReference type="ARBA" id="ARBA00022670"/>
    </source>
</evidence>
<evidence type="ECO:0000256" key="9">
    <source>
        <dbReference type="ARBA" id="ARBA00022801"/>
    </source>
</evidence>
<gene>
    <name evidence="22" type="primary">pbp2A</name>
    <name evidence="22" type="ORF">GCM10011571_13010</name>
</gene>
<evidence type="ECO:0000256" key="11">
    <source>
        <dbReference type="ARBA" id="ARBA00022984"/>
    </source>
</evidence>
<dbReference type="FunFam" id="1.10.3810.10:FF:000001">
    <property type="entry name" value="Penicillin-binding protein 1A"/>
    <property type="match status" value="1"/>
</dbReference>
<dbReference type="PANTHER" id="PTHR32282">
    <property type="entry name" value="BINDING PROTEIN TRANSPEPTIDASE, PUTATIVE-RELATED"/>
    <property type="match status" value="1"/>
</dbReference>
<dbReference type="InterPro" id="IPR001460">
    <property type="entry name" value="PCN-bd_Tpept"/>
</dbReference>
<accession>A0A8J2VBT6</accession>
<dbReference type="Gene3D" id="3.40.710.10">
    <property type="entry name" value="DD-peptidase/beta-lactamase superfamily"/>
    <property type="match status" value="1"/>
</dbReference>
<keyword evidence="8 19" id="KW-0812">Transmembrane</keyword>
<evidence type="ECO:0000256" key="1">
    <source>
        <dbReference type="ARBA" id="ARBA00007090"/>
    </source>
</evidence>
<keyword evidence="6" id="KW-0328">Glycosyltransferase</keyword>
<evidence type="ECO:0000256" key="3">
    <source>
        <dbReference type="ARBA" id="ARBA00022475"/>
    </source>
</evidence>
<dbReference type="SUPFAM" id="SSF53955">
    <property type="entry name" value="Lysozyme-like"/>
    <property type="match status" value="1"/>
</dbReference>
<dbReference type="EMBL" id="BMHQ01000004">
    <property type="protein sequence ID" value="GGE13026.1"/>
    <property type="molecule type" value="Genomic_DNA"/>
</dbReference>
<feature type="domain" description="Glycosyl transferase family 51" evidence="21">
    <location>
        <begin position="72"/>
        <end position="246"/>
    </location>
</feature>
<evidence type="ECO:0000256" key="12">
    <source>
        <dbReference type="ARBA" id="ARBA00022989"/>
    </source>
</evidence>
<dbReference type="InterPro" id="IPR001264">
    <property type="entry name" value="Glyco_trans_51"/>
</dbReference>
<evidence type="ECO:0000313" key="23">
    <source>
        <dbReference type="Proteomes" id="UP000625210"/>
    </source>
</evidence>
<evidence type="ECO:0000256" key="18">
    <source>
        <dbReference type="SAM" id="MobiDB-lite"/>
    </source>
</evidence>
<dbReference type="GO" id="GO:0008658">
    <property type="term" value="F:penicillin binding"/>
    <property type="evidence" value="ECO:0007669"/>
    <property type="project" value="InterPro"/>
</dbReference>
<evidence type="ECO:0000256" key="10">
    <source>
        <dbReference type="ARBA" id="ARBA00022960"/>
    </source>
</evidence>
<dbReference type="Gene3D" id="1.10.3810.10">
    <property type="entry name" value="Biosynthetic peptidoglycan transglycosylase-like"/>
    <property type="match status" value="1"/>
</dbReference>
<dbReference type="InterPro" id="IPR050396">
    <property type="entry name" value="Glycosyltr_51/Transpeptidase"/>
</dbReference>
<dbReference type="Pfam" id="PF00905">
    <property type="entry name" value="Transpeptidase"/>
    <property type="match status" value="1"/>
</dbReference>
<comment type="caution">
    <text evidence="22">The sequence shown here is derived from an EMBL/GenBank/DDBJ whole genome shotgun (WGS) entry which is preliminary data.</text>
</comment>
<evidence type="ECO:0000313" key="22">
    <source>
        <dbReference type="EMBL" id="GGE13026.1"/>
    </source>
</evidence>